<dbReference type="PROSITE" id="PS51375">
    <property type="entry name" value="PPR"/>
    <property type="match status" value="2"/>
</dbReference>
<dbReference type="PANTHER" id="PTHR24015:SF548">
    <property type="entry name" value="OS08G0340900 PROTEIN"/>
    <property type="match status" value="1"/>
</dbReference>
<dbReference type="InterPro" id="IPR002885">
    <property type="entry name" value="PPR_rpt"/>
</dbReference>
<dbReference type="Pfam" id="PF14432">
    <property type="entry name" value="DYW_deaminase"/>
    <property type="match status" value="1"/>
</dbReference>
<organism evidence="3 5">
    <name type="scientific">Didymodactylos carnosus</name>
    <dbReference type="NCBI Taxonomy" id="1234261"/>
    <lineage>
        <taxon>Eukaryota</taxon>
        <taxon>Metazoa</taxon>
        <taxon>Spiralia</taxon>
        <taxon>Gnathifera</taxon>
        <taxon>Rotifera</taxon>
        <taxon>Eurotatoria</taxon>
        <taxon>Bdelloidea</taxon>
        <taxon>Philodinida</taxon>
        <taxon>Philodinidae</taxon>
        <taxon>Didymodactylos</taxon>
    </lineage>
</organism>
<feature type="repeat" description="PPR" evidence="1">
    <location>
        <begin position="364"/>
        <end position="398"/>
    </location>
</feature>
<dbReference type="NCBIfam" id="TIGR00756">
    <property type="entry name" value="PPR"/>
    <property type="match status" value="2"/>
</dbReference>
<dbReference type="GO" id="GO:0008270">
    <property type="term" value="F:zinc ion binding"/>
    <property type="evidence" value="ECO:0007669"/>
    <property type="project" value="InterPro"/>
</dbReference>
<dbReference type="OrthoDB" id="185373at2759"/>
<dbReference type="Pfam" id="PF01535">
    <property type="entry name" value="PPR"/>
    <property type="match status" value="5"/>
</dbReference>
<dbReference type="PANTHER" id="PTHR24015">
    <property type="entry name" value="OS07G0578800 PROTEIN-RELATED"/>
    <property type="match status" value="1"/>
</dbReference>
<dbReference type="InterPro" id="IPR032867">
    <property type="entry name" value="DYW_dom"/>
</dbReference>
<dbReference type="GO" id="GO:0009451">
    <property type="term" value="P:RNA modification"/>
    <property type="evidence" value="ECO:0007669"/>
    <property type="project" value="InterPro"/>
</dbReference>
<name>A0A813RZH3_9BILA</name>
<proteinExistence type="predicted"/>
<evidence type="ECO:0000256" key="1">
    <source>
        <dbReference type="PROSITE-ProRule" id="PRU00708"/>
    </source>
</evidence>
<feature type="repeat" description="PPR" evidence="1">
    <location>
        <begin position="262"/>
        <end position="296"/>
    </location>
</feature>
<dbReference type="Gene3D" id="1.25.40.10">
    <property type="entry name" value="Tetratricopeptide repeat domain"/>
    <property type="match status" value="3"/>
</dbReference>
<dbReference type="SUPFAM" id="SSF48452">
    <property type="entry name" value="TPR-like"/>
    <property type="match status" value="1"/>
</dbReference>
<accession>A0A813RZH3</accession>
<dbReference type="AlphaFoldDB" id="A0A813RZH3"/>
<feature type="domain" description="DYW" evidence="2">
    <location>
        <begin position="563"/>
        <end position="641"/>
    </location>
</feature>
<dbReference type="Proteomes" id="UP000681722">
    <property type="component" value="Unassembled WGS sequence"/>
</dbReference>
<protein>
    <recommendedName>
        <fullName evidence="2">DYW domain-containing protein</fullName>
    </recommendedName>
</protein>
<sequence>MSRRLLTSLLKYNYGFSSADRFYSAVAQPDVISKSSASLYQRSSSYQKQITENKILTSHMKNMNKNGEGSKALALFDQKIQRGIIPDQFTLTTVLNVCADMKKLIKGKQIHEELIRTNPLVASDNRLRTSLMHMYGQCGDIQSAEKIFYEIERPTEYDYSILMKSYDLSHMYKKILDLYDEMKAISSSDEICPGAQIYAYIIKACKNLNAEERGRLLHQEILYYKLNTDHYLATLLIDMYSKFHDLKACEVVFQAINPKLHNLYMYSTMMKAYTHNDMPEKTLEMYKQIKRDNLFQLDEVGYLCVLNAYAKIGMLKLANQIYCELPESVLRTPYIQNTLIDLFGKCGDFRRARQIFDNLNKRQSGKVYNTMINVYGINGRGQDALKIFQQMKLNDIKLDFYTYVLILRACQFSKLIQEAKQIFQSMNKQYRSTEIYVIMIDIYSQCGEYDKCELLIQEFEQVFNHPLSKLWYILFASINSNSSLNEEQRKNKLQDILDRNPRLNVENPDRITYRDVKIQLWEHENFVRRLGDSLTLVNNTLHTFVDNDERYPEIYNELTKLEPEIDRTQQCTHSLKLALVYNLLETSQSSDLIQITCYQSDCSQCHEFTKRMSKLKKRNIIIRDIIASTHHFKDGTCSCETKF</sequence>
<gene>
    <name evidence="3" type="ORF">GPM918_LOCUS3074</name>
    <name evidence="4" type="ORF">SRO942_LOCUS3074</name>
</gene>
<dbReference type="InterPro" id="IPR046960">
    <property type="entry name" value="PPR_At4g14850-like_plant"/>
</dbReference>
<dbReference type="GO" id="GO:0003723">
    <property type="term" value="F:RNA binding"/>
    <property type="evidence" value="ECO:0007669"/>
    <property type="project" value="InterPro"/>
</dbReference>
<dbReference type="EMBL" id="CAJNOQ010000362">
    <property type="protein sequence ID" value="CAF0792492.1"/>
    <property type="molecule type" value="Genomic_DNA"/>
</dbReference>
<evidence type="ECO:0000313" key="5">
    <source>
        <dbReference type="Proteomes" id="UP000663829"/>
    </source>
</evidence>
<dbReference type="EMBL" id="CAJOBC010000362">
    <property type="protein sequence ID" value="CAF3576778.1"/>
    <property type="molecule type" value="Genomic_DNA"/>
</dbReference>
<evidence type="ECO:0000313" key="4">
    <source>
        <dbReference type="EMBL" id="CAF3576778.1"/>
    </source>
</evidence>
<dbReference type="Pfam" id="PF13041">
    <property type="entry name" value="PPR_2"/>
    <property type="match status" value="1"/>
</dbReference>
<evidence type="ECO:0000259" key="2">
    <source>
        <dbReference type="Pfam" id="PF14432"/>
    </source>
</evidence>
<dbReference type="InterPro" id="IPR011990">
    <property type="entry name" value="TPR-like_helical_dom_sf"/>
</dbReference>
<dbReference type="Proteomes" id="UP000663829">
    <property type="component" value="Unassembled WGS sequence"/>
</dbReference>
<keyword evidence="5" id="KW-1185">Reference proteome</keyword>
<evidence type="ECO:0000313" key="3">
    <source>
        <dbReference type="EMBL" id="CAF0792492.1"/>
    </source>
</evidence>
<reference evidence="3" key="1">
    <citation type="submission" date="2021-02" db="EMBL/GenBank/DDBJ databases">
        <authorList>
            <person name="Nowell W R."/>
        </authorList>
    </citation>
    <scope>NUCLEOTIDE SEQUENCE</scope>
</reference>
<comment type="caution">
    <text evidence="3">The sequence shown here is derived from an EMBL/GenBank/DDBJ whole genome shotgun (WGS) entry which is preliminary data.</text>
</comment>